<reference evidence="2 3" key="1">
    <citation type="journal article" date="2014" name="Genome Announc.">
        <title>Draft Genome Sequence of Cytophaga fermentans JCM 21142T, a Facultative Anaerobe Isolated from Marine Mud.</title>
        <authorList>
            <person name="Starns D."/>
            <person name="Oshima K."/>
            <person name="Suda W."/>
            <person name="Iino T."/>
            <person name="Yuki M."/>
            <person name="Inoue J."/>
            <person name="Kitamura K."/>
            <person name="Iida T."/>
            <person name="Darby A."/>
            <person name="Hattori M."/>
            <person name="Ohkuma M."/>
        </authorList>
    </citation>
    <scope>NUCLEOTIDE SEQUENCE [LARGE SCALE GENOMIC DNA]</scope>
    <source>
        <strain evidence="2 3">JCM 21142</strain>
    </source>
</reference>
<proteinExistence type="predicted"/>
<feature type="signal peptide" evidence="1">
    <location>
        <begin position="1"/>
        <end position="21"/>
    </location>
</feature>
<evidence type="ECO:0000256" key="1">
    <source>
        <dbReference type="SAM" id="SignalP"/>
    </source>
</evidence>
<feature type="chain" id="PRO_5004907081" evidence="1">
    <location>
        <begin position="22"/>
        <end position="141"/>
    </location>
</feature>
<dbReference type="AlphaFoldDB" id="W7XUB8"/>
<keyword evidence="1" id="KW-0732">Signal</keyword>
<name>W7XUB8_9BACT</name>
<protein>
    <submittedName>
        <fullName evidence="2">Uncharacterized protein</fullName>
    </submittedName>
</protein>
<dbReference type="EMBL" id="BAMD01000002">
    <property type="protein sequence ID" value="GAF01595.1"/>
    <property type="molecule type" value="Genomic_DNA"/>
</dbReference>
<keyword evidence="3" id="KW-1185">Reference proteome</keyword>
<evidence type="ECO:0000313" key="3">
    <source>
        <dbReference type="Proteomes" id="UP000019402"/>
    </source>
</evidence>
<dbReference type="STRING" id="869213.GCA_000517085_03281"/>
<comment type="caution">
    <text evidence="2">The sequence shown here is derived from an EMBL/GenBank/DDBJ whole genome shotgun (WGS) entry which is preliminary data.</text>
</comment>
<dbReference type="Proteomes" id="UP000019402">
    <property type="component" value="Unassembled WGS sequence"/>
</dbReference>
<accession>W7XUB8</accession>
<sequence length="141" mass="16318">MMKVKIILAMMVSLGTICMFAQQNTTTKRKKIYCFLSNDINKNVSNKDTLVFIKGMDRQKASINLKSTSQFVIDYHVVLDTVVKRMSDGSYVEKIVAKSDQINGFWKSKDPVTQVELIFNDDVINDYDIKEEGERIYFIKR</sequence>
<evidence type="ECO:0000313" key="2">
    <source>
        <dbReference type="EMBL" id="GAF01595.1"/>
    </source>
</evidence>
<gene>
    <name evidence="2" type="ORF">JCM21142_207</name>
</gene>
<organism evidence="2 3">
    <name type="scientific">Saccharicrinis fermentans DSM 9555 = JCM 21142</name>
    <dbReference type="NCBI Taxonomy" id="869213"/>
    <lineage>
        <taxon>Bacteria</taxon>
        <taxon>Pseudomonadati</taxon>
        <taxon>Bacteroidota</taxon>
        <taxon>Bacteroidia</taxon>
        <taxon>Marinilabiliales</taxon>
        <taxon>Marinilabiliaceae</taxon>
        <taxon>Saccharicrinis</taxon>
    </lineage>
</organism>
<dbReference type="RefSeq" id="WP_044262864.1">
    <property type="nucleotide sequence ID" value="NZ_BAMD01000002.1"/>
</dbReference>